<evidence type="ECO:0000256" key="3">
    <source>
        <dbReference type="ARBA" id="ARBA00023274"/>
    </source>
</evidence>
<evidence type="ECO:0008006" key="6">
    <source>
        <dbReference type="Google" id="ProtNLM"/>
    </source>
</evidence>
<dbReference type="STRING" id="747676.F4S218"/>
<dbReference type="FunFam" id="2.30.30.30:FF:000014">
    <property type="entry name" value="60S ribosomal protein L6"/>
    <property type="match status" value="1"/>
</dbReference>
<dbReference type="RefSeq" id="XP_007415387.1">
    <property type="nucleotide sequence ID" value="XM_007415325.1"/>
</dbReference>
<dbReference type="FunCoup" id="F4S218">
    <property type="interactions" value="511"/>
</dbReference>
<accession>F4S218</accession>
<protein>
    <recommendedName>
        <fullName evidence="6">60S ribosomal protein L6</fullName>
    </recommendedName>
</protein>
<dbReference type="AlphaFoldDB" id="F4S218"/>
<dbReference type="InterPro" id="IPR014722">
    <property type="entry name" value="Rib_uL2_dom2"/>
</dbReference>
<name>F4S218_MELLP</name>
<evidence type="ECO:0000313" key="5">
    <source>
        <dbReference type="Proteomes" id="UP000001072"/>
    </source>
</evidence>
<reference evidence="5" key="1">
    <citation type="journal article" date="2011" name="Proc. Natl. Acad. Sci. U.S.A.">
        <title>Obligate biotrophy features unraveled by the genomic analysis of rust fungi.</title>
        <authorList>
            <person name="Duplessis S."/>
            <person name="Cuomo C.A."/>
            <person name="Lin Y.-C."/>
            <person name="Aerts A."/>
            <person name="Tisserant E."/>
            <person name="Veneault-Fourrey C."/>
            <person name="Joly D.L."/>
            <person name="Hacquard S."/>
            <person name="Amselem J."/>
            <person name="Cantarel B.L."/>
            <person name="Chiu R."/>
            <person name="Coutinho P.M."/>
            <person name="Feau N."/>
            <person name="Field M."/>
            <person name="Frey P."/>
            <person name="Gelhaye E."/>
            <person name="Goldberg J."/>
            <person name="Grabherr M.G."/>
            <person name="Kodira C.D."/>
            <person name="Kohler A."/>
            <person name="Kuees U."/>
            <person name="Lindquist E.A."/>
            <person name="Lucas S.M."/>
            <person name="Mago R."/>
            <person name="Mauceli E."/>
            <person name="Morin E."/>
            <person name="Murat C."/>
            <person name="Pangilinan J.L."/>
            <person name="Park R."/>
            <person name="Pearson M."/>
            <person name="Quesneville H."/>
            <person name="Rouhier N."/>
            <person name="Sakthikumar S."/>
            <person name="Salamov A.A."/>
            <person name="Schmutz J."/>
            <person name="Selles B."/>
            <person name="Shapiro H."/>
            <person name="Tanguay P."/>
            <person name="Tuskan G.A."/>
            <person name="Henrissat B."/>
            <person name="Van de Peer Y."/>
            <person name="Rouze P."/>
            <person name="Ellis J.G."/>
            <person name="Dodds P.N."/>
            <person name="Schein J.E."/>
            <person name="Zhong S."/>
            <person name="Hamelin R.C."/>
            <person name="Grigoriev I.V."/>
            <person name="Szabo L.J."/>
            <person name="Martin F."/>
        </authorList>
    </citation>
    <scope>NUCLEOTIDE SEQUENCE [LARGE SCALE GENOMIC DNA]</scope>
    <source>
        <strain evidence="5">98AG31 / pathotype 3-4-7</strain>
    </source>
</reference>
<dbReference type="InterPro" id="IPR000915">
    <property type="entry name" value="60S_ribosomal_eL6"/>
</dbReference>
<dbReference type="GO" id="GO:0000027">
    <property type="term" value="P:ribosomal large subunit assembly"/>
    <property type="evidence" value="ECO:0007669"/>
    <property type="project" value="TreeGrafter"/>
</dbReference>
<dbReference type="GO" id="GO:0003723">
    <property type="term" value="F:RNA binding"/>
    <property type="evidence" value="ECO:0007669"/>
    <property type="project" value="TreeGrafter"/>
</dbReference>
<dbReference type="EMBL" id="GL883139">
    <property type="protein sequence ID" value="EGG01286.1"/>
    <property type="molecule type" value="Genomic_DNA"/>
</dbReference>
<keyword evidence="3" id="KW-0687">Ribonucleoprotein</keyword>
<dbReference type="GO" id="GO:0022625">
    <property type="term" value="C:cytosolic large ribosomal subunit"/>
    <property type="evidence" value="ECO:0007669"/>
    <property type="project" value="TreeGrafter"/>
</dbReference>
<sequence>MALRSSFVHTYISVGGAKNGGERVVPVHKAPRFYPTEDVPRPLKSRKTARAPGLRSTLTPGTVIIILAGRFRGKRAVFLKQLTSGLLLISGPFKLNGVPLRRVNQAYVIATQTKVDVSSVTLDEKLDDAYFSKDKKTREQRAKAKEFFAENGEKEKKTLPEAKIADQKQVDKALSAVIAKTPNLAKFLACPFGLSKGEFPHLMKF</sequence>
<dbReference type="CDD" id="cd13156">
    <property type="entry name" value="KOW_RPL6"/>
    <property type="match status" value="1"/>
</dbReference>
<keyword evidence="5" id="KW-1185">Reference proteome</keyword>
<dbReference type="InParanoid" id="F4S218"/>
<dbReference type="KEGG" id="mlr:MELLADRAFT_53640"/>
<dbReference type="VEuPathDB" id="FungiDB:MELLADRAFT_53640"/>
<dbReference type="GeneID" id="18928874"/>
<dbReference type="Gene3D" id="2.30.30.30">
    <property type="match status" value="1"/>
</dbReference>
<dbReference type="PANTHER" id="PTHR10715:SF0">
    <property type="entry name" value="LARGE RIBOSOMAL SUBUNIT PROTEIN EL6"/>
    <property type="match status" value="1"/>
</dbReference>
<dbReference type="eggNOG" id="KOG1694">
    <property type="taxonomic scope" value="Eukaryota"/>
</dbReference>
<comment type="similarity">
    <text evidence="1">Belongs to the eukaryotic ribosomal protein eL6 family.</text>
</comment>
<dbReference type="Pfam" id="PF01159">
    <property type="entry name" value="Ribosomal_L6e"/>
    <property type="match status" value="1"/>
</dbReference>
<dbReference type="OrthoDB" id="2436667at2759"/>
<dbReference type="HOGENOM" id="CLU_066767_2_1_1"/>
<keyword evidence="2" id="KW-0689">Ribosomal protein</keyword>
<organism evidence="5">
    <name type="scientific">Melampsora larici-populina (strain 98AG31 / pathotype 3-4-7)</name>
    <name type="common">Poplar leaf rust fungus</name>
    <dbReference type="NCBI Taxonomy" id="747676"/>
    <lineage>
        <taxon>Eukaryota</taxon>
        <taxon>Fungi</taxon>
        <taxon>Dikarya</taxon>
        <taxon>Basidiomycota</taxon>
        <taxon>Pucciniomycotina</taxon>
        <taxon>Pucciniomycetes</taxon>
        <taxon>Pucciniales</taxon>
        <taxon>Melampsoraceae</taxon>
        <taxon>Melampsora</taxon>
    </lineage>
</organism>
<dbReference type="GO" id="GO:0003735">
    <property type="term" value="F:structural constituent of ribosome"/>
    <property type="evidence" value="ECO:0007669"/>
    <property type="project" value="InterPro"/>
</dbReference>
<dbReference type="GO" id="GO:0030684">
    <property type="term" value="C:preribosome"/>
    <property type="evidence" value="ECO:0007669"/>
    <property type="project" value="EnsemblFungi"/>
</dbReference>
<dbReference type="InterPro" id="IPR008991">
    <property type="entry name" value="Translation_prot_SH3-like_sf"/>
</dbReference>
<dbReference type="Proteomes" id="UP000001072">
    <property type="component" value="Unassembled WGS sequence"/>
</dbReference>
<dbReference type="InterPro" id="IPR041997">
    <property type="entry name" value="Ribosomal_eL6_KOW"/>
</dbReference>
<dbReference type="PANTHER" id="PTHR10715">
    <property type="entry name" value="60S RIBOSOMAL PROTEIN L6"/>
    <property type="match status" value="1"/>
</dbReference>
<proteinExistence type="inferred from homology"/>
<evidence type="ECO:0000313" key="4">
    <source>
        <dbReference type="EMBL" id="EGG01286.1"/>
    </source>
</evidence>
<evidence type="ECO:0000256" key="2">
    <source>
        <dbReference type="ARBA" id="ARBA00022980"/>
    </source>
</evidence>
<gene>
    <name evidence="4" type="ORF">MELLADRAFT_53640</name>
</gene>
<dbReference type="GO" id="GO:0002181">
    <property type="term" value="P:cytoplasmic translation"/>
    <property type="evidence" value="ECO:0007669"/>
    <property type="project" value="TreeGrafter"/>
</dbReference>
<evidence type="ECO:0000256" key="1">
    <source>
        <dbReference type="ARBA" id="ARBA00010592"/>
    </source>
</evidence>
<dbReference type="SUPFAM" id="SSF50104">
    <property type="entry name" value="Translation proteins SH3-like domain"/>
    <property type="match status" value="1"/>
</dbReference>